<reference evidence="2 3" key="1">
    <citation type="submission" date="2024-02" db="EMBL/GenBank/DDBJ databases">
        <authorList>
            <person name="Daric V."/>
            <person name="Darras S."/>
        </authorList>
    </citation>
    <scope>NUCLEOTIDE SEQUENCE [LARGE SCALE GENOMIC DNA]</scope>
</reference>
<evidence type="ECO:0008006" key="4">
    <source>
        <dbReference type="Google" id="ProtNLM"/>
    </source>
</evidence>
<protein>
    <recommendedName>
        <fullName evidence="4">Secreted protein</fullName>
    </recommendedName>
</protein>
<name>A0ABP0FXI6_CLALP</name>
<feature type="chain" id="PRO_5046925910" description="Secreted protein" evidence="1">
    <location>
        <begin position="21"/>
        <end position="108"/>
    </location>
</feature>
<evidence type="ECO:0000256" key="1">
    <source>
        <dbReference type="SAM" id="SignalP"/>
    </source>
</evidence>
<comment type="caution">
    <text evidence="2">The sequence shown here is derived from an EMBL/GenBank/DDBJ whole genome shotgun (WGS) entry which is preliminary data.</text>
</comment>
<proteinExistence type="predicted"/>
<gene>
    <name evidence="2" type="ORF">CVLEPA_LOCUS14439</name>
</gene>
<accession>A0ABP0FXI6</accession>
<sequence>MSTDTIFWVGSLLFLGSQLAGTLLTSDSLRSSLALSLHLKPRECRGGSSSRSSQNRSHSFTTCVSSAKGIPSLDQFLVDPLIFHWSVNPISEVCTREHTLSSLIIQDS</sequence>
<keyword evidence="3" id="KW-1185">Reference proteome</keyword>
<keyword evidence="1" id="KW-0732">Signal</keyword>
<dbReference type="Proteomes" id="UP001642483">
    <property type="component" value="Unassembled WGS sequence"/>
</dbReference>
<feature type="signal peptide" evidence="1">
    <location>
        <begin position="1"/>
        <end position="20"/>
    </location>
</feature>
<evidence type="ECO:0000313" key="3">
    <source>
        <dbReference type="Proteomes" id="UP001642483"/>
    </source>
</evidence>
<dbReference type="EMBL" id="CAWYQH010000097">
    <property type="protein sequence ID" value="CAK8683358.1"/>
    <property type="molecule type" value="Genomic_DNA"/>
</dbReference>
<evidence type="ECO:0000313" key="2">
    <source>
        <dbReference type="EMBL" id="CAK8683358.1"/>
    </source>
</evidence>
<organism evidence="2 3">
    <name type="scientific">Clavelina lepadiformis</name>
    <name type="common">Light-bulb sea squirt</name>
    <name type="synonym">Ascidia lepadiformis</name>
    <dbReference type="NCBI Taxonomy" id="159417"/>
    <lineage>
        <taxon>Eukaryota</taxon>
        <taxon>Metazoa</taxon>
        <taxon>Chordata</taxon>
        <taxon>Tunicata</taxon>
        <taxon>Ascidiacea</taxon>
        <taxon>Aplousobranchia</taxon>
        <taxon>Clavelinidae</taxon>
        <taxon>Clavelina</taxon>
    </lineage>
</organism>